<evidence type="ECO:0000313" key="2">
    <source>
        <dbReference type="EMBL" id="KAF2184526.1"/>
    </source>
</evidence>
<evidence type="ECO:0008006" key="4">
    <source>
        <dbReference type="Google" id="ProtNLM"/>
    </source>
</evidence>
<proteinExistence type="predicted"/>
<organism evidence="2 3">
    <name type="scientific">Zopfia rhizophila CBS 207.26</name>
    <dbReference type="NCBI Taxonomy" id="1314779"/>
    <lineage>
        <taxon>Eukaryota</taxon>
        <taxon>Fungi</taxon>
        <taxon>Dikarya</taxon>
        <taxon>Ascomycota</taxon>
        <taxon>Pezizomycotina</taxon>
        <taxon>Dothideomycetes</taxon>
        <taxon>Dothideomycetes incertae sedis</taxon>
        <taxon>Zopfiaceae</taxon>
        <taxon>Zopfia</taxon>
    </lineage>
</organism>
<dbReference type="Proteomes" id="UP000800200">
    <property type="component" value="Unassembled WGS sequence"/>
</dbReference>
<sequence>AWKKFVDAKVLRPFETQEFICSIESGFLEQNEEDRAKEAVESAKSAVMLARKAISDPRRAKCSPKESQKRLLEAQSRLDAAVKGYDSIKRRNDLIDKFTEQTMNIRIANEDAERHSILLRWMLQQLPMCFTAIRSSVNPGTSSVRVTDKTYPTLSDASSERERAANDYMDHR</sequence>
<feature type="non-terminal residue" evidence="2">
    <location>
        <position position="1"/>
    </location>
</feature>
<evidence type="ECO:0000313" key="3">
    <source>
        <dbReference type="Proteomes" id="UP000800200"/>
    </source>
</evidence>
<protein>
    <recommendedName>
        <fullName evidence="4">BAR domain-containing protein</fullName>
    </recommendedName>
</protein>
<feature type="compositionally biased region" description="Basic and acidic residues" evidence="1">
    <location>
        <begin position="158"/>
        <end position="172"/>
    </location>
</feature>
<feature type="compositionally biased region" description="Polar residues" evidence="1">
    <location>
        <begin position="138"/>
        <end position="157"/>
    </location>
</feature>
<gene>
    <name evidence="2" type="ORF">K469DRAFT_780839</name>
</gene>
<evidence type="ECO:0000256" key="1">
    <source>
        <dbReference type="SAM" id="MobiDB-lite"/>
    </source>
</evidence>
<dbReference type="EMBL" id="ML994637">
    <property type="protein sequence ID" value="KAF2184526.1"/>
    <property type="molecule type" value="Genomic_DNA"/>
</dbReference>
<dbReference type="AlphaFoldDB" id="A0A6A6E3R1"/>
<reference evidence="2" key="1">
    <citation type="journal article" date="2020" name="Stud. Mycol.">
        <title>101 Dothideomycetes genomes: a test case for predicting lifestyles and emergence of pathogens.</title>
        <authorList>
            <person name="Haridas S."/>
            <person name="Albert R."/>
            <person name="Binder M."/>
            <person name="Bloem J."/>
            <person name="Labutti K."/>
            <person name="Salamov A."/>
            <person name="Andreopoulos B."/>
            <person name="Baker S."/>
            <person name="Barry K."/>
            <person name="Bills G."/>
            <person name="Bluhm B."/>
            <person name="Cannon C."/>
            <person name="Castanera R."/>
            <person name="Culley D."/>
            <person name="Daum C."/>
            <person name="Ezra D."/>
            <person name="Gonzalez J."/>
            <person name="Henrissat B."/>
            <person name="Kuo A."/>
            <person name="Liang C."/>
            <person name="Lipzen A."/>
            <person name="Lutzoni F."/>
            <person name="Magnuson J."/>
            <person name="Mondo S."/>
            <person name="Nolan M."/>
            <person name="Ohm R."/>
            <person name="Pangilinan J."/>
            <person name="Park H.-J."/>
            <person name="Ramirez L."/>
            <person name="Alfaro M."/>
            <person name="Sun H."/>
            <person name="Tritt A."/>
            <person name="Yoshinaga Y."/>
            <person name="Zwiers L.-H."/>
            <person name="Turgeon B."/>
            <person name="Goodwin S."/>
            <person name="Spatafora J."/>
            <person name="Crous P."/>
            <person name="Grigoriev I."/>
        </authorList>
    </citation>
    <scope>NUCLEOTIDE SEQUENCE</scope>
    <source>
        <strain evidence="2">CBS 207.26</strain>
    </source>
</reference>
<name>A0A6A6E3R1_9PEZI</name>
<accession>A0A6A6E3R1</accession>
<dbReference type="OrthoDB" id="3945206at2759"/>
<keyword evidence="3" id="KW-1185">Reference proteome</keyword>
<feature type="region of interest" description="Disordered" evidence="1">
    <location>
        <begin position="138"/>
        <end position="172"/>
    </location>
</feature>